<gene>
    <name evidence="1" type="ORF">G6L72_00415</name>
    <name evidence="2" type="ORF">G6M88_08230</name>
</gene>
<protein>
    <submittedName>
        <fullName evidence="2">Uncharacterized protein</fullName>
    </submittedName>
</protein>
<sequence length="241" mass="27322">MPEQTSTARDRMQSAIQLAAFRYIVCLKATPTNADHRLTIDNTDYVFDAIARTDSLRLHADFQRWASTVVIRDLIESFSIFLMEVYQDSIQANPTAKYSATADQFERQGLEGQLEILRKDFSIDPEWISRLVGFNRARNCLAHRQGIVGARDTIDGSYLVVRWLTTKPRRNEKSESIIDIDGRMSALIQAKPTQGSGFGIVIDDREKRIPVGSVLSFHPTDILEICQTFQMVTAAFSMLEK</sequence>
<reference evidence="2" key="2">
    <citation type="submission" date="2020-02" db="EMBL/GenBank/DDBJ databases">
        <title>Unexpected conservation and global transmission of agrobacterial virulence plasmids.</title>
        <authorList>
            <person name="Weisberg A.J."/>
            <person name="Davis E.W. II"/>
            <person name="Tabima J.R."/>
            <person name="Belcher M.S."/>
            <person name="Miller M."/>
            <person name="Kuo C.-H."/>
            <person name="Loper J.E."/>
            <person name="Grunwald N.J."/>
            <person name="Putnam M.L."/>
            <person name="Chang J.H."/>
        </authorList>
    </citation>
    <scope>NUCLEOTIDE SEQUENCE</scope>
    <source>
        <strain evidence="2">W2/73</strain>
    </source>
</reference>
<accession>A0AAE7UR69</accession>
<dbReference type="AlphaFoldDB" id="A0AAE7UR69"/>
<name>A0AAE7UR69_9HYPH</name>
<keyword evidence="4" id="KW-1185">Reference proteome</keyword>
<dbReference type="EMBL" id="JAAMCP010000001">
    <property type="protein sequence ID" value="NTF35176.1"/>
    <property type="molecule type" value="Genomic_DNA"/>
</dbReference>
<evidence type="ECO:0000313" key="2">
    <source>
        <dbReference type="EMBL" id="QTG00385.1"/>
    </source>
</evidence>
<evidence type="ECO:0000313" key="4">
    <source>
        <dbReference type="Proteomes" id="UP000822331"/>
    </source>
</evidence>
<dbReference type="Proteomes" id="UP000663912">
    <property type="component" value="Chromosome 1"/>
</dbReference>
<organism evidence="2 3">
    <name type="scientific">Agrobacterium rubi</name>
    <dbReference type="NCBI Taxonomy" id="28099"/>
    <lineage>
        <taxon>Bacteria</taxon>
        <taxon>Pseudomonadati</taxon>
        <taxon>Pseudomonadota</taxon>
        <taxon>Alphaproteobacteria</taxon>
        <taxon>Hyphomicrobiales</taxon>
        <taxon>Rhizobiaceae</taxon>
        <taxon>Rhizobium/Agrobacterium group</taxon>
        <taxon>Agrobacterium</taxon>
    </lineage>
</organism>
<proteinExistence type="predicted"/>
<evidence type="ECO:0000313" key="1">
    <source>
        <dbReference type="EMBL" id="NTF35176.1"/>
    </source>
</evidence>
<dbReference type="KEGG" id="arui:G6M88_08230"/>
<dbReference type="EMBL" id="CP049206">
    <property type="protein sequence ID" value="QTG00385.1"/>
    <property type="molecule type" value="Genomic_DNA"/>
</dbReference>
<evidence type="ECO:0000313" key="3">
    <source>
        <dbReference type="Proteomes" id="UP000663912"/>
    </source>
</evidence>
<dbReference type="Proteomes" id="UP000822331">
    <property type="component" value="Unassembled WGS sequence"/>
</dbReference>
<reference evidence="1 4" key="1">
    <citation type="journal article" date="2020" name="Science">
        <title>Unexpected conservation and global transmission of agrobacterial virulence plasmids.</title>
        <authorList>
            <person name="Weisberg A.J."/>
            <person name="Davis E.W. 2nd"/>
            <person name="Tabima J."/>
            <person name="Belcher M.S."/>
            <person name="Miller M."/>
            <person name="Kuo C.H."/>
            <person name="Loper J.E."/>
            <person name="Grunwald N.J."/>
            <person name="Putnam M.L."/>
            <person name="Chang J.H."/>
        </authorList>
    </citation>
    <scope>NUCLEOTIDE SEQUENCE [LARGE SCALE GENOMIC DNA]</scope>
    <source>
        <strain evidence="1 4">A19/93</strain>
    </source>
</reference>
<dbReference type="RefSeq" id="WP_141680699.1">
    <property type="nucleotide sequence ID" value="NZ_CP049206.1"/>
</dbReference>